<feature type="region of interest" description="Disordered" evidence="6">
    <location>
        <begin position="646"/>
        <end position="673"/>
    </location>
</feature>
<comment type="subcellular location">
    <subcellularLocation>
        <location evidence="1">Nucleus</location>
    </subcellularLocation>
</comment>
<feature type="region of interest" description="Disordered" evidence="6">
    <location>
        <begin position="108"/>
        <end position="157"/>
    </location>
</feature>
<feature type="compositionally biased region" description="Polar residues" evidence="6">
    <location>
        <begin position="352"/>
        <end position="367"/>
    </location>
</feature>
<evidence type="ECO:0000256" key="4">
    <source>
        <dbReference type="ARBA" id="ARBA00023163"/>
    </source>
</evidence>
<feature type="region of interest" description="Disordered" evidence="6">
    <location>
        <begin position="1944"/>
        <end position="1983"/>
    </location>
</feature>
<comment type="caution">
    <text evidence="9">The sequence shown here is derived from an EMBL/GenBank/DDBJ whole genome shotgun (WGS) entry which is preliminary data.</text>
</comment>
<feature type="compositionally biased region" description="Polar residues" evidence="6">
    <location>
        <begin position="1441"/>
        <end position="1451"/>
    </location>
</feature>
<feature type="region of interest" description="Disordered" evidence="6">
    <location>
        <begin position="867"/>
        <end position="886"/>
    </location>
</feature>
<dbReference type="InterPro" id="IPR044210">
    <property type="entry name" value="Tfc3-like"/>
</dbReference>
<evidence type="ECO:0000256" key="2">
    <source>
        <dbReference type="ARBA" id="ARBA00022553"/>
    </source>
</evidence>
<dbReference type="PANTHER" id="PTHR15180:SF1">
    <property type="entry name" value="GENERAL TRANSCRIPTION FACTOR 3C POLYPEPTIDE 1"/>
    <property type="match status" value="1"/>
</dbReference>
<feature type="compositionally biased region" description="Polar residues" evidence="6">
    <location>
        <begin position="141"/>
        <end position="156"/>
    </location>
</feature>
<dbReference type="GO" id="GO:0042791">
    <property type="term" value="P:5S class rRNA transcription by RNA polymerase III"/>
    <property type="evidence" value="ECO:0007669"/>
    <property type="project" value="TreeGrafter"/>
</dbReference>
<feature type="compositionally biased region" description="Polar residues" evidence="6">
    <location>
        <begin position="1245"/>
        <end position="1273"/>
    </location>
</feature>
<gene>
    <name evidence="9" type="ORF">OEA41_001398</name>
</gene>
<feature type="region of interest" description="Disordered" evidence="6">
    <location>
        <begin position="1556"/>
        <end position="1576"/>
    </location>
</feature>
<keyword evidence="5" id="KW-0539">Nucleus</keyword>
<dbReference type="PANTHER" id="PTHR15180">
    <property type="entry name" value="GENERAL TRANSCRIPTION FACTOR 3C POLYPEPTIDE 1"/>
    <property type="match status" value="1"/>
</dbReference>
<dbReference type="GO" id="GO:0000127">
    <property type="term" value="C:transcription factor TFIIIC complex"/>
    <property type="evidence" value="ECO:0007669"/>
    <property type="project" value="InterPro"/>
</dbReference>
<evidence type="ECO:0000256" key="5">
    <source>
        <dbReference type="ARBA" id="ARBA00023242"/>
    </source>
</evidence>
<feature type="region of interest" description="Disordered" evidence="6">
    <location>
        <begin position="1056"/>
        <end position="1122"/>
    </location>
</feature>
<keyword evidence="3" id="KW-0238">DNA-binding</keyword>
<dbReference type="Pfam" id="PF04182">
    <property type="entry name" value="B-block_TFIIIC"/>
    <property type="match status" value="1"/>
</dbReference>
<feature type="compositionally biased region" description="Basic residues" evidence="6">
    <location>
        <begin position="652"/>
        <end position="664"/>
    </location>
</feature>
<feature type="compositionally biased region" description="Basic and acidic residues" evidence="6">
    <location>
        <begin position="1219"/>
        <end position="1230"/>
    </location>
</feature>
<protein>
    <recommendedName>
        <fullName evidence="11">B-block binding subunit of TFIIIC domain-containing protein</fullName>
    </recommendedName>
</protein>
<evidence type="ECO:0000259" key="7">
    <source>
        <dbReference type="Pfam" id="PF04182"/>
    </source>
</evidence>
<accession>A0AAD9Z9J9</accession>
<feature type="region of interest" description="Disordered" evidence="6">
    <location>
        <begin position="551"/>
        <end position="617"/>
    </location>
</feature>
<dbReference type="Pfam" id="PF20222">
    <property type="entry name" value="DUF6581"/>
    <property type="match status" value="1"/>
</dbReference>
<feature type="compositionally biased region" description="Polar residues" evidence="6">
    <location>
        <begin position="948"/>
        <end position="960"/>
    </location>
</feature>
<name>A0AAD9Z9J9_9LECA</name>
<sequence length="2449" mass="272354">MAKSLDGLIRHVLDQIALCGGHGALPSDFISYVKGYYVTLSEGARDANGENEAPGQKASPNIDRAFLAYIWKWLTKNPEIRVGDHTGHKHLTLSEVEARNAAIEQLDQSNSVTQQHDQGSPSAASPASKDGADSQDHRNAQTEVATNSAIGNSAVQPVQPGIAPRVVEALRTLPASHEPENNPGNRQGCEVSQAGMAAEVPVTPAKPATVLPNSTFQPGIRLYTSENRMWYALTGHGPDLSKVKALDFIALSIIATCGPRGILQHDLTRISGQDKRSLPARTDRLHDAGYIVKERLMTDDGTGQRMIHTSRCTLTRYAKSTASQAEQAGTPLTKKERKKKKVATSGGGNSLPAATTNPNELPSQSETQLVPQWTADRSVNNQIFDLVDQSGTQGSSMNEIRGRLFGGGVRRVTEDYISRLVECWQLSQPLHLRHLSIVRDTLLRGKSQIYVYYTYENFKKLVEAGTGFWEAVKTVPDTVRQGSNVAASLSEAPDVDEYGFPKLDENQFQGRYNDATLGECVSALNVGTFRLNMNDTFLQKRVDGTSVIKYKASGTGHSDEPRPRKLAGSPARHGAPKPRAIETPMKTTSSPTQHVSTKQRAINTPEKTAPSPARYRPEEIAPPKKLVFLTTQVDPTRAGAFENQSKQNVVRKPGKRIGRPRKYPKTGIPDNLETMTPSEIKKLRDSQEMAEKYERSKIEYEITERVRDGEDPVYVTQDVLNAADILRKRDGREPLPSFPRAQILHQFAGGPTPEPIDSANGGIESMLPSSYFLPRGGIGRRRKRVYWPSMAAHTVWVPIPFRYPTVEFERERPSKDVEILSTRTRHQEQRRPAVVAQKIVPETRPVMHYLPSVAAHSWPRVSNLVSKTEVPQIKKPKGRPRNPNKQAALSLKTNEQAVSLSPKTHKQAVPRYKHLPSIAAHSGSFLLPYQSSKRKEFLKEPAAHGEESTTPVTSSAVTHTPLTAPTREATIDLTSVSSRILGEGAYPGWIKFMSKYYQNQLETIYRPYDGVFFGPTKPRRKRQCEPPDLRPREFKVAIFKLARLQEFEWFVTSPQAPGPVPSLDSRDQESLPPVTEPKTPEPGLSLTSLCQDLAPPHTEPKTPLRTGPVPIPENLHSPPISTLRQSPLVAQLNPRPALSYVSPYVDTTGAKRKRGASPQPTRGSHPPPPASFSKNSYSDDPRPRTRSLIVTLKISTRPEAEKTSAEVWPANDDTTVEPEMTHHTPERPKPIEPFSSMTPEAPTIDKQSANNRSDTPTTDRSIVIHSPSTTPVDNRISIEQSADNRINTLISTPKRPSVDVGKAKLPIKKNFNKMSRLGGSVAMLRKNIVMDLVEKCDGIFSGHGEMVMPFAAEWSKRGLEGTPEKRTVQNTVNQLCAEGKLRRITFTYQNKHGIVATKTMFTLANVDPADSRVKETQTHMIAYHPRYYVPEALVPTEDLRSTNAQHDTSLPENDDPSKNPDGGLRNVSELSAADLKRLNWGRSMTKGKNQVVEARLEALRAQERGEMEHPDMLVTTRGTQGDGDSGPRPRMLFIPPDPPPKPVGRPRGSVEIVQQRSSIEKTPDETIPPPLPLPQTSNVVADGADSLTWLSSEYAFSEVNFEDHRPTLVKPTISEDTRIQYARYGRKIDLSKNMPSSTKSGEQPSQRMWEIKENAARIERNQAQAKTARPSLLFSDFQSNPFESRYPPMRPRSPATVGSRSKPKDTRQGQYGPKQTRHIPTEANASSGSRIVLPSPDMPHPELVGQPGLSQTQNVQPDLRRRLLVGFMDPVHYFNRSTGTFSVSFSGLRPPLKHLGGRGTAVRPHTHTLRPVTPYTRKRKRIASISSPQALLPRPTGRFEDDINGLLELELNIEDLQDTMFTDWPIINHVFPHPHTTAETIGAVANDYAESAESSHPAKKRKYVRSRIGHSVLNIGSKDISPAAAEALKRIQLKTPLKRRRLTSLAVNSNQDETSSPVHLDPDSRPTKFRRVRGPRGANSMGEEGEKRLLTAVVAIRTLTGGLEQHIDWVLIAKAFEGTHEQMFLHSRWGHIREKNRLIIPKMEKDFQAMFPKAYEEGKVPSLDFENLTGYDWKSLVDWTMGTFGTDLQSQPELPADRLEFDDVYTFDETPEDDTSGFYEIDGASNTAKRTSIVNHSAYVYPTDLKPKLASLESKEQIATAKTWVRANVITPEETYNGKIARDKLSTFSDRIIEDALKELLIDRVLMQENKGRLIPGRNYDVSETLISRLKKNLLPAHFQRALAYKKQLDLDFKERGSAPYSLTADDGDVLAIINMVAEKRITLTPMSVPAKKWGLTDGSYETRQMDKKLLNFDIELRPLPAYIEGVPLSPFPPPPSHHLHNPNAKIPLWYDIHGQLVPVMWEMALAAILALLAIRPGIGAKELEKVVPPAMDIWEIEQVLEWLVSAKAARKVGRGCVVDEWWWLALGSLGEVRSGSNGIASKDKGKGK</sequence>
<evidence type="ECO:0000313" key="9">
    <source>
        <dbReference type="EMBL" id="KAK3174154.1"/>
    </source>
</evidence>
<feature type="compositionally biased region" description="Basic and acidic residues" evidence="6">
    <location>
        <begin position="936"/>
        <end position="947"/>
    </location>
</feature>
<evidence type="ECO:0000256" key="3">
    <source>
        <dbReference type="ARBA" id="ARBA00023125"/>
    </source>
</evidence>
<feature type="region of interest" description="Disordered" evidence="6">
    <location>
        <begin position="1441"/>
        <end position="1467"/>
    </location>
</feature>
<feature type="compositionally biased region" description="Polar residues" evidence="6">
    <location>
        <begin position="108"/>
        <end position="125"/>
    </location>
</feature>
<dbReference type="GO" id="GO:0006384">
    <property type="term" value="P:transcription initiation at RNA polymerase III promoter"/>
    <property type="evidence" value="ECO:0007669"/>
    <property type="project" value="InterPro"/>
</dbReference>
<keyword evidence="10" id="KW-1185">Reference proteome</keyword>
<feature type="compositionally biased region" description="Polar residues" evidence="6">
    <location>
        <begin position="585"/>
        <end position="606"/>
    </location>
</feature>
<feature type="domain" description="B-block binding subunit of TFIIIC" evidence="7">
    <location>
        <begin position="246"/>
        <end position="319"/>
    </location>
</feature>
<evidence type="ECO:0000259" key="8">
    <source>
        <dbReference type="Pfam" id="PF20222"/>
    </source>
</evidence>
<dbReference type="GO" id="GO:0005634">
    <property type="term" value="C:nucleus"/>
    <property type="evidence" value="ECO:0007669"/>
    <property type="project" value="UniProtKB-SubCell"/>
</dbReference>
<evidence type="ECO:0000313" key="10">
    <source>
        <dbReference type="Proteomes" id="UP001276659"/>
    </source>
</evidence>
<feature type="compositionally biased region" description="Basic and acidic residues" evidence="6">
    <location>
        <begin position="130"/>
        <end position="140"/>
    </location>
</feature>
<keyword evidence="4" id="KW-0804">Transcription</keyword>
<evidence type="ECO:0000256" key="6">
    <source>
        <dbReference type="SAM" id="MobiDB-lite"/>
    </source>
</evidence>
<feature type="region of interest" description="Disordered" evidence="6">
    <location>
        <begin position="1140"/>
        <end position="1273"/>
    </location>
</feature>
<feature type="region of interest" description="Disordered" evidence="6">
    <location>
        <begin position="1662"/>
        <end position="1727"/>
    </location>
</feature>
<dbReference type="GO" id="GO:0003677">
    <property type="term" value="F:DNA binding"/>
    <property type="evidence" value="ECO:0007669"/>
    <property type="project" value="UniProtKB-KW"/>
</dbReference>
<evidence type="ECO:0008006" key="11">
    <source>
        <dbReference type="Google" id="ProtNLM"/>
    </source>
</evidence>
<dbReference type="InterPro" id="IPR007309">
    <property type="entry name" value="TFIIIC_Bblock-bd"/>
</dbReference>
<proteinExistence type="predicted"/>
<dbReference type="InterPro" id="IPR046488">
    <property type="entry name" value="Sfc3/Tfc3_C"/>
</dbReference>
<evidence type="ECO:0000256" key="1">
    <source>
        <dbReference type="ARBA" id="ARBA00004123"/>
    </source>
</evidence>
<dbReference type="EMBL" id="JASNWA010000006">
    <property type="protein sequence ID" value="KAK3174154.1"/>
    <property type="molecule type" value="Genomic_DNA"/>
</dbReference>
<feature type="region of interest" description="Disordered" evidence="6">
    <location>
        <begin position="936"/>
        <end position="960"/>
    </location>
</feature>
<feature type="domain" description="Transcription factor tau subunit sfc3/Tfc3 C-terminal" evidence="8">
    <location>
        <begin position="1976"/>
        <end position="2385"/>
    </location>
</feature>
<dbReference type="Proteomes" id="UP001276659">
    <property type="component" value="Unassembled WGS sequence"/>
</dbReference>
<reference evidence="9" key="1">
    <citation type="submission" date="2022-11" db="EMBL/GenBank/DDBJ databases">
        <title>Chromosomal genome sequence assembly and mating type (MAT) locus characterization of the leprose asexual lichenized fungus Lepraria neglecta (Nyl.) Erichsen.</title>
        <authorList>
            <person name="Allen J.L."/>
            <person name="Pfeffer B."/>
        </authorList>
    </citation>
    <scope>NUCLEOTIDE SEQUENCE</scope>
    <source>
        <strain evidence="9">Allen 5258</strain>
    </source>
</reference>
<feature type="compositionally biased region" description="Polar residues" evidence="6">
    <location>
        <begin position="1945"/>
        <end position="1957"/>
    </location>
</feature>
<organism evidence="9 10">
    <name type="scientific">Lepraria neglecta</name>
    <dbReference type="NCBI Taxonomy" id="209136"/>
    <lineage>
        <taxon>Eukaryota</taxon>
        <taxon>Fungi</taxon>
        <taxon>Dikarya</taxon>
        <taxon>Ascomycota</taxon>
        <taxon>Pezizomycotina</taxon>
        <taxon>Lecanoromycetes</taxon>
        <taxon>OSLEUM clade</taxon>
        <taxon>Lecanoromycetidae</taxon>
        <taxon>Lecanorales</taxon>
        <taxon>Lecanorineae</taxon>
        <taxon>Stereocaulaceae</taxon>
        <taxon>Lepraria</taxon>
    </lineage>
</organism>
<feature type="region of interest" description="Disordered" evidence="6">
    <location>
        <begin position="321"/>
        <end position="367"/>
    </location>
</feature>
<keyword evidence="2" id="KW-0597">Phosphoprotein</keyword>